<evidence type="ECO:0000313" key="3">
    <source>
        <dbReference type="EMBL" id="EEC69982.1"/>
    </source>
</evidence>
<dbReference type="HOGENOM" id="CLU_511314_0_0_1"/>
<keyword evidence="2" id="KW-1133">Transmembrane helix</keyword>
<dbReference type="EMBL" id="CM000126">
    <property type="protein sequence ID" value="EEC69982.1"/>
    <property type="molecule type" value="Genomic_DNA"/>
</dbReference>
<feature type="transmembrane region" description="Helical" evidence="2">
    <location>
        <begin position="502"/>
        <end position="524"/>
    </location>
</feature>
<keyword evidence="2" id="KW-0812">Transmembrane</keyword>
<keyword evidence="2" id="KW-0472">Membrane</keyword>
<proteinExistence type="predicted"/>
<dbReference type="Gramene" id="BGIOSGA002831-TA">
    <property type="protein sequence ID" value="BGIOSGA002831-PA"/>
    <property type="gene ID" value="BGIOSGA002831"/>
</dbReference>
<sequence>MVSWSACGCRSPAFLPRSAGVHIAGASTASADGHSTTAASPVRSIGAGSHGERTAVGGRRWAGDIGVERSNGALDAAIHADSSADASVEKYSPSPASPPPTTEGRASSANRSDASGSHASSVNPSISQQDQGNMSQNPNPYLHNAARHGTRSRGFDGTFPAGALDRECVKRELAGMVRPAALGWACETQSSTRRWSWGNWHSMGISGVKREWEGDAEVDLGERPCSFRETARRRRTGVWLPRLNRRLVAISSLEEHYAPAEFARHYPFVILVHPKNANDDKNDKFCFTENLKHCGRRLLQSIFNHHKSDLMFQEFDIDNVVVSCNLNGMDPRPELKLCVATIPATEMGKIRNFINAGKVIKGLIELSAGSQDVFSKLMDDANDFLKDLETPILSQSYMLVNHPALLPLHSLSQAFLRCYECIRSTMSPRKAQLVFAALPYGSGSSGTHWHDICMSHSLLLEKLTRYRKYSRGKEHLAVFLRNTFSHKTKRKSGYTPDEVDTIVYMFLPMAIVKLMKILFAYGYLQKIEIHLLF</sequence>
<keyword evidence="4" id="KW-1185">Reference proteome</keyword>
<dbReference type="PANTHER" id="PTHR35161">
    <property type="entry name" value="OS02G0303100 PROTEIN"/>
    <property type="match status" value="1"/>
</dbReference>
<evidence type="ECO:0000313" key="4">
    <source>
        <dbReference type="Proteomes" id="UP000007015"/>
    </source>
</evidence>
<dbReference type="PANTHER" id="PTHR35161:SF4">
    <property type="entry name" value="OS02G0303100 PROTEIN"/>
    <property type="match status" value="1"/>
</dbReference>
<feature type="region of interest" description="Disordered" evidence="1">
    <location>
        <begin position="80"/>
        <end position="153"/>
    </location>
</feature>
<name>B8ADD5_ORYSI</name>
<organism evidence="3 4">
    <name type="scientific">Oryza sativa subsp. indica</name>
    <name type="common">Rice</name>
    <dbReference type="NCBI Taxonomy" id="39946"/>
    <lineage>
        <taxon>Eukaryota</taxon>
        <taxon>Viridiplantae</taxon>
        <taxon>Streptophyta</taxon>
        <taxon>Embryophyta</taxon>
        <taxon>Tracheophyta</taxon>
        <taxon>Spermatophyta</taxon>
        <taxon>Magnoliopsida</taxon>
        <taxon>Liliopsida</taxon>
        <taxon>Poales</taxon>
        <taxon>Poaceae</taxon>
        <taxon>BOP clade</taxon>
        <taxon>Oryzoideae</taxon>
        <taxon>Oryzeae</taxon>
        <taxon>Oryzinae</taxon>
        <taxon>Oryza</taxon>
        <taxon>Oryza sativa</taxon>
    </lineage>
</organism>
<gene>
    <name evidence="3" type="ORF">OsI_00489</name>
</gene>
<reference evidence="3 4" key="1">
    <citation type="journal article" date="2005" name="PLoS Biol.">
        <title>The genomes of Oryza sativa: a history of duplications.</title>
        <authorList>
            <person name="Yu J."/>
            <person name="Wang J."/>
            <person name="Lin W."/>
            <person name="Li S."/>
            <person name="Li H."/>
            <person name="Zhou J."/>
            <person name="Ni P."/>
            <person name="Dong W."/>
            <person name="Hu S."/>
            <person name="Zeng C."/>
            <person name="Zhang J."/>
            <person name="Zhang Y."/>
            <person name="Li R."/>
            <person name="Xu Z."/>
            <person name="Li S."/>
            <person name="Li X."/>
            <person name="Zheng H."/>
            <person name="Cong L."/>
            <person name="Lin L."/>
            <person name="Yin J."/>
            <person name="Geng J."/>
            <person name="Li G."/>
            <person name="Shi J."/>
            <person name="Liu J."/>
            <person name="Lv H."/>
            <person name="Li J."/>
            <person name="Wang J."/>
            <person name="Deng Y."/>
            <person name="Ran L."/>
            <person name="Shi X."/>
            <person name="Wang X."/>
            <person name="Wu Q."/>
            <person name="Li C."/>
            <person name="Ren X."/>
            <person name="Wang J."/>
            <person name="Wang X."/>
            <person name="Li D."/>
            <person name="Liu D."/>
            <person name="Zhang X."/>
            <person name="Ji Z."/>
            <person name="Zhao W."/>
            <person name="Sun Y."/>
            <person name="Zhang Z."/>
            <person name="Bao J."/>
            <person name="Han Y."/>
            <person name="Dong L."/>
            <person name="Ji J."/>
            <person name="Chen P."/>
            <person name="Wu S."/>
            <person name="Liu J."/>
            <person name="Xiao Y."/>
            <person name="Bu D."/>
            <person name="Tan J."/>
            <person name="Yang L."/>
            <person name="Ye C."/>
            <person name="Zhang J."/>
            <person name="Xu J."/>
            <person name="Zhou Y."/>
            <person name="Yu Y."/>
            <person name="Zhang B."/>
            <person name="Zhuang S."/>
            <person name="Wei H."/>
            <person name="Liu B."/>
            <person name="Lei M."/>
            <person name="Yu H."/>
            <person name="Li Y."/>
            <person name="Xu H."/>
            <person name="Wei S."/>
            <person name="He X."/>
            <person name="Fang L."/>
            <person name="Zhang Z."/>
            <person name="Zhang Y."/>
            <person name="Huang X."/>
            <person name="Su Z."/>
            <person name="Tong W."/>
            <person name="Li J."/>
            <person name="Tong Z."/>
            <person name="Li S."/>
            <person name="Ye J."/>
            <person name="Wang L."/>
            <person name="Fang L."/>
            <person name="Lei T."/>
            <person name="Chen C."/>
            <person name="Chen H."/>
            <person name="Xu Z."/>
            <person name="Li H."/>
            <person name="Huang H."/>
            <person name="Zhang F."/>
            <person name="Xu H."/>
            <person name="Li N."/>
            <person name="Zhao C."/>
            <person name="Li S."/>
            <person name="Dong L."/>
            <person name="Huang Y."/>
            <person name="Li L."/>
            <person name="Xi Y."/>
            <person name="Qi Q."/>
            <person name="Li W."/>
            <person name="Zhang B."/>
            <person name="Hu W."/>
            <person name="Zhang Y."/>
            <person name="Tian X."/>
            <person name="Jiao Y."/>
            <person name="Liang X."/>
            <person name="Jin J."/>
            <person name="Gao L."/>
            <person name="Zheng W."/>
            <person name="Hao B."/>
            <person name="Liu S."/>
            <person name="Wang W."/>
            <person name="Yuan L."/>
            <person name="Cao M."/>
            <person name="McDermott J."/>
            <person name="Samudrala R."/>
            <person name="Wang J."/>
            <person name="Wong G.K."/>
            <person name="Yang H."/>
        </authorList>
    </citation>
    <scope>NUCLEOTIDE SEQUENCE [LARGE SCALE GENOMIC DNA]</scope>
    <source>
        <strain evidence="4">cv. 93-11</strain>
    </source>
</reference>
<feature type="compositionally biased region" description="Polar residues" evidence="1">
    <location>
        <begin position="27"/>
        <end position="39"/>
    </location>
</feature>
<feature type="compositionally biased region" description="Polar residues" evidence="1">
    <location>
        <begin position="104"/>
        <end position="139"/>
    </location>
</feature>
<protein>
    <submittedName>
        <fullName evidence="3">Uncharacterized protein</fullName>
    </submittedName>
</protein>
<evidence type="ECO:0000256" key="2">
    <source>
        <dbReference type="SAM" id="Phobius"/>
    </source>
</evidence>
<feature type="region of interest" description="Disordered" evidence="1">
    <location>
        <begin position="27"/>
        <end position="61"/>
    </location>
</feature>
<evidence type="ECO:0000256" key="1">
    <source>
        <dbReference type="SAM" id="MobiDB-lite"/>
    </source>
</evidence>
<dbReference type="Proteomes" id="UP000007015">
    <property type="component" value="Chromosome 1"/>
</dbReference>
<accession>B8ADD5</accession>
<dbReference type="AlphaFoldDB" id="B8ADD5"/>